<dbReference type="Pfam" id="PF20474">
    <property type="entry name" value="PHL"/>
    <property type="match status" value="1"/>
</dbReference>
<protein>
    <submittedName>
        <fullName evidence="4">Uncharacterized protein</fullName>
    </submittedName>
</protein>
<feature type="domain" description="Spt20-like SEP" evidence="2">
    <location>
        <begin position="79"/>
        <end position="232"/>
    </location>
</feature>
<dbReference type="GO" id="GO:0000124">
    <property type="term" value="C:SAGA complex"/>
    <property type="evidence" value="ECO:0007669"/>
    <property type="project" value="InterPro"/>
</dbReference>
<organism evidence="4 5">
    <name type="scientific">Oryza meyeriana var. granulata</name>
    <dbReference type="NCBI Taxonomy" id="110450"/>
    <lineage>
        <taxon>Eukaryota</taxon>
        <taxon>Viridiplantae</taxon>
        <taxon>Streptophyta</taxon>
        <taxon>Embryophyta</taxon>
        <taxon>Tracheophyta</taxon>
        <taxon>Spermatophyta</taxon>
        <taxon>Magnoliopsida</taxon>
        <taxon>Liliopsida</taxon>
        <taxon>Poales</taxon>
        <taxon>Poaceae</taxon>
        <taxon>BOP clade</taxon>
        <taxon>Oryzoideae</taxon>
        <taxon>Oryzeae</taxon>
        <taxon>Oryzinae</taxon>
        <taxon>Oryza</taxon>
        <taxon>Oryza meyeriana</taxon>
    </lineage>
</organism>
<sequence>MVVSFRVARRGHRFYPPQPPAAAAATADRPPPYPAAPDVDDGSHQPPPLPWDAGAAARTAVSDRNGSCPDDLVCDTDLEPSFALNLFPDGYSISDPGKGMLLFLIGDDPEKRPYSKASKALFSDIEHGCLPRVILGDMPYKFINGTIVCEVRDYRPFLSNGGDSSGDDFPIVNRVSLRLGTERVVKDLASLVNASWTYHDRLIAESTILYALQPRLNLDPTPCLERLQNSVKKIDLGLNKDRQQIKATSTVNISADPPENCKPKEFITCEGAVVCIENEAPEGLPRGILNSLSMKHPSSLQIKKAKSAAGSDPDNAIQYSSTLVDSSAFCDRKQSTSGTLAPDLLLQIHEQQAQATILQVDHENEQPQRETVQPQNRKEHSNLAHEMHECQNCRRSNKYSRLSSEKSKCHLQKSVRTPNNNGLNLVSPKEQPVKVMLDQTTGSKDTRVQQQKALSALTDNRPHPSSDRNISRVEKVAEEVISSTLRLKDRNLALTEDLESYGVAEPKDRRTPSVTSCAASSIKAPSKSPKAATTSSKRKVLEVSTSLNPEIDSKGKRQKKDCNQSKTPCENGSSEEPDVISPDIESCIGDPSYTIEPDIEKILSEVILTSQRHGLNERAAKIDGLERLWPLPPSKFFLSENTAEIAYTQNEIMSYYPTGRATNTRKIRRLSFHPVQYLCRGVLDECHYTLRLLESEAPDDHQIAVETIYGDEHIYISTLPTSHHANKLVDQFISLMRRDGYTLCNDMREQYEDTPQLGYLTGEYPQYPWLSSPITRSVGINESNNLGYTFHNGLPYVHANAQQQWMQTQQCPTLPIVQTYFWNPYHPGQQRYTSRILDQGGLFTNEVFSMDLDQYQPVQQRQGVGLFANGVFSMDLLDQYQPVQQHQGVGQCMHCRHDIPGFSERYVTNASTGCYNQWRQVSTPLGGKVYQWDLPAFDRHVCSCPPLNYAGSSTPLSTLYPVGSPPMSSQSFGSDDGSVTSTPVQLQVPLSYQYMSHGMW</sequence>
<dbReference type="EMBL" id="SPHZ02000009">
    <property type="protein sequence ID" value="KAF0899023.1"/>
    <property type="molecule type" value="Genomic_DNA"/>
</dbReference>
<feature type="compositionally biased region" description="Polar residues" evidence="1">
    <location>
        <begin position="414"/>
        <end position="424"/>
    </location>
</feature>
<dbReference type="AlphaFoldDB" id="A0A6G1CHE7"/>
<feature type="compositionally biased region" description="Low complexity" evidence="1">
    <location>
        <begin position="516"/>
        <end position="535"/>
    </location>
</feature>
<evidence type="ECO:0000259" key="2">
    <source>
        <dbReference type="Pfam" id="PF12090"/>
    </source>
</evidence>
<dbReference type="Proteomes" id="UP000479710">
    <property type="component" value="Unassembled WGS sequence"/>
</dbReference>
<keyword evidence="5" id="KW-1185">Reference proteome</keyword>
<name>A0A6G1CHE7_9ORYZ</name>
<feature type="region of interest" description="Disordered" evidence="1">
    <location>
        <begin position="404"/>
        <end position="472"/>
    </location>
</feature>
<dbReference type="InterPro" id="IPR046467">
    <property type="entry name" value="PHL_dom"/>
</dbReference>
<dbReference type="InterPro" id="IPR046468">
    <property type="entry name" value="Spt20-like_SEP"/>
</dbReference>
<dbReference type="InterPro" id="IPR021950">
    <property type="entry name" value="Spt20"/>
</dbReference>
<feature type="region of interest" description="Disordered" evidence="1">
    <location>
        <begin position="14"/>
        <end position="53"/>
    </location>
</feature>
<dbReference type="GO" id="GO:0003712">
    <property type="term" value="F:transcription coregulator activity"/>
    <property type="evidence" value="ECO:0007669"/>
    <property type="project" value="InterPro"/>
</dbReference>
<evidence type="ECO:0000259" key="3">
    <source>
        <dbReference type="Pfam" id="PF20474"/>
    </source>
</evidence>
<dbReference type="PANTHER" id="PTHR13526">
    <property type="entry name" value="TRANSCRIPTION FACTOR SPT20 HOMOLOG"/>
    <property type="match status" value="1"/>
</dbReference>
<evidence type="ECO:0000313" key="4">
    <source>
        <dbReference type="EMBL" id="KAF0899023.1"/>
    </source>
</evidence>
<feature type="compositionally biased region" description="Polar residues" evidence="1">
    <location>
        <begin position="438"/>
        <end position="453"/>
    </location>
</feature>
<evidence type="ECO:0000256" key="1">
    <source>
        <dbReference type="SAM" id="MobiDB-lite"/>
    </source>
</evidence>
<dbReference type="Pfam" id="PF12090">
    <property type="entry name" value="Spt20_SEP"/>
    <property type="match status" value="1"/>
</dbReference>
<proteinExistence type="predicted"/>
<feature type="compositionally biased region" description="Basic and acidic residues" evidence="1">
    <location>
        <begin position="551"/>
        <end position="563"/>
    </location>
</feature>
<gene>
    <name evidence="4" type="ORF">E2562_012713</name>
</gene>
<evidence type="ECO:0000313" key="5">
    <source>
        <dbReference type="Proteomes" id="UP000479710"/>
    </source>
</evidence>
<reference evidence="4 5" key="1">
    <citation type="submission" date="2019-11" db="EMBL/GenBank/DDBJ databases">
        <title>Whole genome sequence of Oryza granulata.</title>
        <authorList>
            <person name="Li W."/>
        </authorList>
    </citation>
    <scope>NUCLEOTIDE SEQUENCE [LARGE SCALE GENOMIC DNA]</scope>
    <source>
        <strain evidence="5">cv. Menghai</strain>
        <tissue evidence="4">Leaf</tissue>
    </source>
</reference>
<feature type="compositionally biased region" description="Basic and acidic residues" evidence="1">
    <location>
        <begin position="460"/>
        <end position="472"/>
    </location>
</feature>
<dbReference type="PANTHER" id="PTHR13526:SF20">
    <property type="entry name" value="OS01G0117800 PROTEIN"/>
    <property type="match status" value="1"/>
</dbReference>
<comment type="caution">
    <text evidence="4">The sequence shown here is derived from an EMBL/GenBank/DDBJ whole genome shotgun (WGS) entry which is preliminary data.</text>
</comment>
<feature type="region of interest" description="Disordered" evidence="1">
    <location>
        <begin position="503"/>
        <end position="582"/>
    </location>
</feature>
<accession>A0A6G1CHE7</accession>
<dbReference type="OrthoDB" id="1932706at2759"/>
<dbReference type="GO" id="GO:0006357">
    <property type="term" value="P:regulation of transcription by RNA polymerase II"/>
    <property type="evidence" value="ECO:0007669"/>
    <property type="project" value="TreeGrafter"/>
</dbReference>
<feature type="domain" description="PHL" evidence="3">
    <location>
        <begin position="612"/>
        <end position="746"/>
    </location>
</feature>